<evidence type="ECO:0000256" key="1">
    <source>
        <dbReference type="SAM" id="SignalP"/>
    </source>
</evidence>
<comment type="caution">
    <text evidence="2">The sequence shown here is derived from an EMBL/GenBank/DDBJ whole genome shotgun (WGS) entry which is preliminary data.</text>
</comment>
<name>A0A921JGC2_9HYPH</name>
<organism evidence="2 3">
    <name type="scientific">Methylorubrum populi</name>
    <dbReference type="NCBI Taxonomy" id="223967"/>
    <lineage>
        <taxon>Bacteria</taxon>
        <taxon>Pseudomonadati</taxon>
        <taxon>Pseudomonadota</taxon>
        <taxon>Alphaproteobacteria</taxon>
        <taxon>Hyphomicrobiales</taxon>
        <taxon>Methylobacteriaceae</taxon>
        <taxon>Methylorubrum</taxon>
    </lineage>
</organism>
<protein>
    <submittedName>
        <fullName evidence="2">Uncharacterized protein</fullName>
    </submittedName>
</protein>
<feature type="signal peptide" evidence="1">
    <location>
        <begin position="1"/>
        <end position="22"/>
    </location>
</feature>
<keyword evidence="1" id="KW-0732">Signal</keyword>
<reference evidence="2" key="2">
    <citation type="submission" date="2021-09" db="EMBL/GenBank/DDBJ databases">
        <authorList>
            <person name="Gilroy R."/>
        </authorList>
    </citation>
    <scope>NUCLEOTIDE SEQUENCE</scope>
    <source>
        <strain evidence="2">316</strain>
    </source>
</reference>
<proteinExistence type="predicted"/>
<sequence>MRSFDIALAALLILAGATAARAQTVVDGSDAAVGPEATRTVLSLIGTQLRDPEARVAGLRTGRAGALCGTVDVRNRMGVHTGPRGFVADLPEKFFGRLPEGPELRSPGSMASFRAMERARALFDANCTAG</sequence>
<dbReference type="AlphaFoldDB" id="A0A921JGC2"/>
<evidence type="ECO:0000313" key="3">
    <source>
        <dbReference type="Proteomes" id="UP000742631"/>
    </source>
</evidence>
<evidence type="ECO:0000313" key="2">
    <source>
        <dbReference type="EMBL" id="HJE25117.1"/>
    </source>
</evidence>
<reference evidence="2" key="1">
    <citation type="journal article" date="2021" name="PeerJ">
        <title>Extensive microbial diversity within the chicken gut microbiome revealed by metagenomics and culture.</title>
        <authorList>
            <person name="Gilroy R."/>
            <person name="Ravi A."/>
            <person name="Getino M."/>
            <person name="Pursley I."/>
            <person name="Horton D.L."/>
            <person name="Alikhan N.F."/>
            <person name="Baker D."/>
            <person name="Gharbi K."/>
            <person name="Hall N."/>
            <person name="Watson M."/>
            <person name="Adriaenssens E.M."/>
            <person name="Foster-Nyarko E."/>
            <person name="Jarju S."/>
            <person name="Secka A."/>
            <person name="Antonio M."/>
            <person name="Oren A."/>
            <person name="Chaudhuri R.R."/>
            <person name="La Ragione R."/>
            <person name="Hildebrand F."/>
            <person name="Pallen M.J."/>
        </authorList>
    </citation>
    <scope>NUCLEOTIDE SEQUENCE</scope>
    <source>
        <strain evidence="2">316</strain>
    </source>
</reference>
<dbReference type="EMBL" id="DYYG01000047">
    <property type="protein sequence ID" value="HJE25117.1"/>
    <property type="molecule type" value="Genomic_DNA"/>
</dbReference>
<feature type="chain" id="PRO_5036792706" evidence="1">
    <location>
        <begin position="23"/>
        <end position="130"/>
    </location>
</feature>
<accession>A0A921JGC2</accession>
<gene>
    <name evidence="2" type="ORF">K8W01_15785</name>
</gene>
<dbReference type="Proteomes" id="UP000742631">
    <property type="component" value="Unassembled WGS sequence"/>
</dbReference>